<dbReference type="Proteomes" id="UP001363622">
    <property type="component" value="Unassembled WGS sequence"/>
</dbReference>
<feature type="transmembrane region" description="Helical" evidence="1">
    <location>
        <begin position="59"/>
        <end position="78"/>
    </location>
</feature>
<keyword evidence="1" id="KW-0812">Transmembrane</keyword>
<keyword evidence="1" id="KW-1133">Transmembrane helix</keyword>
<keyword evidence="1" id="KW-0472">Membrane</keyword>
<accession>A0ABR1KK43</accession>
<name>A0ABR1KK43_9PEZI</name>
<reference evidence="2 3" key="1">
    <citation type="submission" date="2024-04" db="EMBL/GenBank/DDBJ databases">
        <title>Phyllosticta paracitricarpa is synonymous to the EU quarantine fungus P. citricarpa based on phylogenomic analyses.</title>
        <authorList>
            <consortium name="Lawrence Berkeley National Laboratory"/>
            <person name="Van Ingen-Buijs V.A."/>
            <person name="Van Westerhoven A.C."/>
            <person name="Haridas S."/>
            <person name="Skiadas P."/>
            <person name="Martin F."/>
            <person name="Groenewald J.Z."/>
            <person name="Crous P.W."/>
            <person name="Seidl M.F."/>
        </authorList>
    </citation>
    <scope>NUCLEOTIDE SEQUENCE [LARGE SCALE GENOMIC DNA]</scope>
    <source>
        <strain evidence="2 3">CBS 123371</strain>
    </source>
</reference>
<evidence type="ECO:0000256" key="1">
    <source>
        <dbReference type="SAM" id="Phobius"/>
    </source>
</evidence>
<gene>
    <name evidence="2" type="ORF">IWZ03DRAFT_360191</name>
</gene>
<keyword evidence="3" id="KW-1185">Reference proteome</keyword>
<comment type="caution">
    <text evidence="2">The sequence shown here is derived from an EMBL/GenBank/DDBJ whole genome shotgun (WGS) entry which is preliminary data.</text>
</comment>
<organism evidence="2 3">
    <name type="scientific">Phyllosticta citriasiana</name>
    <dbReference type="NCBI Taxonomy" id="595635"/>
    <lineage>
        <taxon>Eukaryota</taxon>
        <taxon>Fungi</taxon>
        <taxon>Dikarya</taxon>
        <taxon>Ascomycota</taxon>
        <taxon>Pezizomycotina</taxon>
        <taxon>Dothideomycetes</taxon>
        <taxon>Dothideomycetes incertae sedis</taxon>
        <taxon>Botryosphaeriales</taxon>
        <taxon>Phyllostictaceae</taxon>
        <taxon>Phyllosticta</taxon>
    </lineage>
</organism>
<protein>
    <recommendedName>
        <fullName evidence="4">Transmembrane protein</fullName>
    </recommendedName>
</protein>
<evidence type="ECO:0000313" key="3">
    <source>
        <dbReference type="Proteomes" id="UP001363622"/>
    </source>
</evidence>
<dbReference type="EMBL" id="JBBPHU010000006">
    <property type="protein sequence ID" value="KAK7516463.1"/>
    <property type="molecule type" value="Genomic_DNA"/>
</dbReference>
<evidence type="ECO:0008006" key="4">
    <source>
        <dbReference type="Google" id="ProtNLM"/>
    </source>
</evidence>
<proteinExistence type="predicted"/>
<sequence>MTSVAKAKVVVVEVKVGVEEEEEEEEEEVVVVVVMVGRNTVETRVTILLGKRRQLSVSWFLRSVWLLLVLNLMVSTVFHEKSRLSPSANLTAWLKMTLLPPG</sequence>
<evidence type="ECO:0000313" key="2">
    <source>
        <dbReference type="EMBL" id="KAK7516463.1"/>
    </source>
</evidence>